<evidence type="ECO:0008006" key="3">
    <source>
        <dbReference type="Google" id="ProtNLM"/>
    </source>
</evidence>
<dbReference type="InterPro" id="IPR036390">
    <property type="entry name" value="WH_DNA-bd_sf"/>
</dbReference>
<dbReference type="Proteomes" id="UP000002505">
    <property type="component" value="Plasmid pACHL02"/>
</dbReference>
<name>B8HJA3_PSECP</name>
<dbReference type="SUPFAM" id="SSF46785">
    <property type="entry name" value="Winged helix' DNA-binding domain"/>
    <property type="match status" value="1"/>
</dbReference>
<keyword evidence="1" id="KW-0614">Plasmid</keyword>
<dbReference type="InterPro" id="IPR036388">
    <property type="entry name" value="WH-like_DNA-bd_sf"/>
</dbReference>
<gene>
    <name evidence="1" type="ordered locus">Achl_4550</name>
</gene>
<protein>
    <recommendedName>
        <fullName evidence="3">HTH arsR-type domain-containing protein</fullName>
    </recommendedName>
</protein>
<accession>B8HJA3</accession>
<reference evidence="1" key="1">
    <citation type="submission" date="2009-01" db="EMBL/GenBank/DDBJ databases">
        <title>Complete sequence of plasmid2 of Arthrobacter chlorophenolicus A6.</title>
        <authorList>
            <consortium name="US DOE Joint Genome Institute"/>
            <person name="Lucas S."/>
            <person name="Copeland A."/>
            <person name="Lapidus A."/>
            <person name="Glavina del Rio T."/>
            <person name="Tice H."/>
            <person name="Bruce D."/>
            <person name="Goodwin L."/>
            <person name="Pitluck S."/>
            <person name="Goltsman E."/>
            <person name="Clum A."/>
            <person name="Larimer F."/>
            <person name="Land M."/>
            <person name="Hauser L."/>
            <person name="Kyrpides N."/>
            <person name="Mikhailova N."/>
            <person name="Jansson J."/>
            <person name="Richardson P."/>
        </authorList>
    </citation>
    <scope>NUCLEOTIDE SEQUENCE [LARGE SCALE GENOMIC DNA]</scope>
    <source>
        <strain evidence="1">A6</strain>
        <plasmid evidence="1">pACHL02</plasmid>
    </source>
</reference>
<geneLocation type="plasmid" evidence="1 2">
    <name>pACHL02</name>
</geneLocation>
<dbReference type="HOGENOM" id="CLU_1923224_0_0_11"/>
<dbReference type="Gene3D" id="1.10.10.10">
    <property type="entry name" value="Winged helix-like DNA-binding domain superfamily/Winged helix DNA-binding domain"/>
    <property type="match status" value="1"/>
</dbReference>
<keyword evidence="2" id="KW-1185">Reference proteome</keyword>
<sequence>MKIALFEGKMGIVPKYALPEENWSEDLLLAQRVISTPARLAIVGYLYTKGPTLRATLIKELSLDTSLVGRNLDQLEDLGILIGDPPRGERVGRSTRWEVNKDRYNRMAKALYDFLGIDLLQPQSKRDPKDG</sequence>
<dbReference type="KEGG" id="ach:Achl_4550"/>
<proteinExistence type="predicted"/>
<dbReference type="eggNOG" id="COG0640">
    <property type="taxonomic scope" value="Bacteria"/>
</dbReference>
<organism evidence="1 2">
    <name type="scientific">Pseudarthrobacter chlorophenolicus (strain ATCC 700700 / DSM 12829 / CIP 107037 / JCM 12360 / KCTC 9906 / NCIMB 13794 / A6)</name>
    <name type="common">Arthrobacter chlorophenolicus</name>
    <dbReference type="NCBI Taxonomy" id="452863"/>
    <lineage>
        <taxon>Bacteria</taxon>
        <taxon>Bacillati</taxon>
        <taxon>Actinomycetota</taxon>
        <taxon>Actinomycetes</taxon>
        <taxon>Micrococcales</taxon>
        <taxon>Micrococcaceae</taxon>
        <taxon>Pseudarthrobacter</taxon>
    </lineage>
</organism>
<dbReference type="OrthoDB" id="5113930at2"/>
<evidence type="ECO:0000313" key="2">
    <source>
        <dbReference type="Proteomes" id="UP000002505"/>
    </source>
</evidence>
<dbReference type="RefSeq" id="WP_012623544.1">
    <property type="nucleotide sequence ID" value="NC_011881.1"/>
</dbReference>
<evidence type="ECO:0000313" key="1">
    <source>
        <dbReference type="EMBL" id="ACL42501.1"/>
    </source>
</evidence>
<dbReference type="EMBL" id="CP001343">
    <property type="protein sequence ID" value="ACL42501.1"/>
    <property type="molecule type" value="Genomic_DNA"/>
</dbReference>
<dbReference type="AlphaFoldDB" id="B8HJA3"/>